<gene>
    <name evidence="2" type="ORF">EYF80_037992</name>
</gene>
<dbReference type="AlphaFoldDB" id="A0A4Z2GGG0"/>
<reference evidence="2 3" key="1">
    <citation type="submission" date="2019-03" db="EMBL/GenBank/DDBJ databases">
        <title>First draft genome of Liparis tanakae, snailfish: a comprehensive survey of snailfish specific genes.</title>
        <authorList>
            <person name="Kim W."/>
            <person name="Song I."/>
            <person name="Jeong J.-H."/>
            <person name="Kim D."/>
            <person name="Kim S."/>
            <person name="Ryu S."/>
            <person name="Song J.Y."/>
            <person name="Lee S.K."/>
        </authorList>
    </citation>
    <scope>NUCLEOTIDE SEQUENCE [LARGE SCALE GENOMIC DNA]</scope>
    <source>
        <tissue evidence="2">Muscle</tissue>
    </source>
</reference>
<evidence type="ECO:0000256" key="1">
    <source>
        <dbReference type="SAM" id="MobiDB-lite"/>
    </source>
</evidence>
<feature type="region of interest" description="Disordered" evidence="1">
    <location>
        <begin position="60"/>
        <end position="79"/>
    </location>
</feature>
<dbReference type="EMBL" id="SRLO01000569">
    <property type="protein sequence ID" value="TNN51824.1"/>
    <property type="molecule type" value="Genomic_DNA"/>
</dbReference>
<evidence type="ECO:0000313" key="3">
    <source>
        <dbReference type="Proteomes" id="UP000314294"/>
    </source>
</evidence>
<evidence type="ECO:0000313" key="2">
    <source>
        <dbReference type="EMBL" id="TNN51824.1"/>
    </source>
</evidence>
<organism evidence="2 3">
    <name type="scientific">Liparis tanakae</name>
    <name type="common">Tanaka's snailfish</name>
    <dbReference type="NCBI Taxonomy" id="230148"/>
    <lineage>
        <taxon>Eukaryota</taxon>
        <taxon>Metazoa</taxon>
        <taxon>Chordata</taxon>
        <taxon>Craniata</taxon>
        <taxon>Vertebrata</taxon>
        <taxon>Euteleostomi</taxon>
        <taxon>Actinopterygii</taxon>
        <taxon>Neopterygii</taxon>
        <taxon>Teleostei</taxon>
        <taxon>Neoteleostei</taxon>
        <taxon>Acanthomorphata</taxon>
        <taxon>Eupercaria</taxon>
        <taxon>Perciformes</taxon>
        <taxon>Cottioidei</taxon>
        <taxon>Cottales</taxon>
        <taxon>Liparidae</taxon>
        <taxon>Liparis</taxon>
    </lineage>
</organism>
<name>A0A4Z2GGG0_9TELE</name>
<protein>
    <submittedName>
        <fullName evidence="2">Uncharacterized protein</fullName>
    </submittedName>
</protein>
<feature type="compositionally biased region" description="Basic and acidic residues" evidence="1">
    <location>
        <begin position="20"/>
        <end position="30"/>
    </location>
</feature>
<dbReference type="Proteomes" id="UP000314294">
    <property type="component" value="Unassembled WGS sequence"/>
</dbReference>
<comment type="caution">
    <text evidence="2">The sequence shown here is derived from an EMBL/GenBank/DDBJ whole genome shotgun (WGS) entry which is preliminary data.</text>
</comment>
<proteinExistence type="predicted"/>
<keyword evidence="3" id="KW-1185">Reference proteome</keyword>
<feature type="region of interest" description="Disordered" evidence="1">
    <location>
        <begin position="1"/>
        <end position="39"/>
    </location>
</feature>
<accession>A0A4Z2GGG0</accession>
<sequence>MEGWRPVMAESLPGILPGREGGRTSADSKRRTPRHQPAGLCTVPLHQRKASLFENAAGVWSGPLAPSEPRIRTSGLQQK</sequence>